<evidence type="ECO:0000256" key="1">
    <source>
        <dbReference type="SAM" id="MobiDB-lite"/>
    </source>
</evidence>
<proteinExistence type="predicted"/>
<evidence type="ECO:0000313" key="2">
    <source>
        <dbReference type="EMBL" id="ESQ36276.1"/>
    </source>
</evidence>
<sequence>MKSVASVPANYVSILELQERWMKEKERNQKEKDLVERGVKLKQQVNGQRRREDIMKVVVVQEAMEPRVNLEGKCLGGGFPKNQRKKKPKCVEKEQLEDGRDPRERKKIWSKKETKNHVEESKVDISREKNNPVKEELSKGDNAAASHLISVETQFQDLRVEEEGRETEGPVRLNSGQGYYRNRKHYWSSTLVPMVWVKKG</sequence>
<feature type="compositionally biased region" description="Basic and acidic residues" evidence="1">
    <location>
        <begin position="110"/>
        <end position="139"/>
    </location>
</feature>
<protein>
    <submittedName>
        <fullName evidence="2">Uncharacterized protein</fullName>
    </submittedName>
</protein>
<organism evidence="2 3">
    <name type="scientific">Eutrema salsugineum</name>
    <name type="common">Saltwater cress</name>
    <name type="synonym">Sisymbrium salsugineum</name>
    <dbReference type="NCBI Taxonomy" id="72664"/>
    <lineage>
        <taxon>Eukaryota</taxon>
        <taxon>Viridiplantae</taxon>
        <taxon>Streptophyta</taxon>
        <taxon>Embryophyta</taxon>
        <taxon>Tracheophyta</taxon>
        <taxon>Spermatophyta</taxon>
        <taxon>Magnoliopsida</taxon>
        <taxon>eudicotyledons</taxon>
        <taxon>Gunneridae</taxon>
        <taxon>Pentapetalae</taxon>
        <taxon>rosids</taxon>
        <taxon>malvids</taxon>
        <taxon>Brassicales</taxon>
        <taxon>Brassicaceae</taxon>
        <taxon>Eutremeae</taxon>
        <taxon>Eutrema</taxon>
    </lineage>
</organism>
<reference evidence="2 3" key="1">
    <citation type="journal article" date="2013" name="Front. Plant Sci.">
        <title>The Reference Genome of the Halophytic Plant Eutrema salsugineum.</title>
        <authorList>
            <person name="Yang R."/>
            <person name="Jarvis D.E."/>
            <person name="Chen H."/>
            <person name="Beilstein M.A."/>
            <person name="Grimwood J."/>
            <person name="Jenkins J."/>
            <person name="Shu S."/>
            <person name="Prochnik S."/>
            <person name="Xin M."/>
            <person name="Ma C."/>
            <person name="Schmutz J."/>
            <person name="Wing R.A."/>
            <person name="Mitchell-Olds T."/>
            <person name="Schumaker K.S."/>
            <person name="Wang X."/>
        </authorList>
    </citation>
    <scope>NUCLEOTIDE SEQUENCE [LARGE SCALE GENOMIC DNA]</scope>
</reference>
<feature type="compositionally biased region" description="Basic and acidic residues" evidence="1">
    <location>
        <begin position="89"/>
        <end position="104"/>
    </location>
</feature>
<dbReference type="KEGG" id="eus:EUTSA_v10008812mg"/>
<keyword evidence="3" id="KW-1185">Reference proteome</keyword>
<accession>V4MVP2</accession>
<dbReference type="OrthoDB" id="1088260at2759"/>
<name>V4MVP2_EUTSA</name>
<evidence type="ECO:0000313" key="3">
    <source>
        <dbReference type="Proteomes" id="UP000030689"/>
    </source>
</evidence>
<gene>
    <name evidence="2" type="ORF">EUTSA_v10008812mg</name>
</gene>
<feature type="region of interest" description="Disordered" evidence="1">
    <location>
        <begin position="71"/>
        <end position="141"/>
    </location>
</feature>
<dbReference type="OMA" id="KWSKREN"/>
<dbReference type="EMBL" id="KI517683">
    <property type="protein sequence ID" value="ESQ36276.1"/>
    <property type="molecule type" value="Genomic_DNA"/>
</dbReference>
<dbReference type="AlphaFoldDB" id="V4MVP2"/>
<dbReference type="Proteomes" id="UP000030689">
    <property type="component" value="Unassembled WGS sequence"/>
</dbReference>
<dbReference type="Gramene" id="ESQ36276">
    <property type="protein sequence ID" value="ESQ36276"/>
    <property type="gene ID" value="EUTSA_v10008812mg"/>
</dbReference>